<dbReference type="AlphaFoldDB" id="A0A0F4GFI6"/>
<dbReference type="CDD" id="cd18577">
    <property type="entry name" value="ABC_6TM_Pgp_ABCB1_D1_like"/>
    <property type="match status" value="1"/>
</dbReference>
<dbReference type="PROSITE" id="PS50893">
    <property type="entry name" value="ABC_TRANSPORTER_2"/>
    <property type="match status" value="1"/>
</dbReference>
<evidence type="ECO:0000313" key="14">
    <source>
        <dbReference type="Proteomes" id="UP000033647"/>
    </source>
</evidence>
<keyword evidence="14" id="KW-1185">Reference proteome</keyword>
<evidence type="ECO:0000256" key="5">
    <source>
        <dbReference type="ARBA" id="ARBA00022737"/>
    </source>
</evidence>
<dbReference type="InterPro" id="IPR017871">
    <property type="entry name" value="ABC_transporter-like_CS"/>
</dbReference>
<feature type="transmembrane region" description="Helical" evidence="10">
    <location>
        <begin position="657"/>
        <end position="680"/>
    </location>
</feature>
<feature type="transmembrane region" description="Helical" evidence="10">
    <location>
        <begin position="805"/>
        <end position="823"/>
    </location>
</feature>
<protein>
    <submittedName>
        <fullName evidence="13">Uncharacterized protein</fullName>
    </submittedName>
</protein>
<comment type="similarity">
    <text evidence="2">Belongs to the ABC transporter superfamily. ABCB family. Multidrug resistance exporter (TC 3.A.1.201) subfamily.</text>
</comment>
<evidence type="ECO:0000256" key="3">
    <source>
        <dbReference type="ARBA" id="ARBA00022448"/>
    </source>
</evidence>
<evidence type="ECO:0000256" key="1">
    <source>
        <dbReference type="ARBA" id="ARBA00004141"/>
    </source>
</evidence>
<feature type="transmembrane region" description="Helical" evidence="10">
    <location>
        <begin position="136"/>
        <end position="156"/>
    </location>
</feature>
<dbReference type="Pfam" id="PF00005">
    <property type="entry name" value="ABC_tran"/>
    <property type="match status" value="3"/>
</dbReference>
<accession>A0A0F4GFI6</accession>
<evidence type="ECO:0000259" key="12">
    <source>
        <dbReference type="PROSITE" id="PS50929"/>
    </source>
</evidence>
<keyword evidence="6" id="KW-0547">Nucleotide-binding</keyword>
<keyword evidence="4 10" id="KW-0812">Transmembrane</keyword>
<dbReference type="InterPro" id="IPR036640">
    <property type="entry name" value="ABC1_TM_sf"/>
</dbReference>
<dbReference type="Gene3D" id="1.20.1560.10">
    <property type="entry name" value="ABC transporter type 1, transmembrane domain"/>
    <property type="match status" value="1"/>
</dbReference>
<dbReference type="EMBL" id="LAFY01001043">
    <property type="protein sequence ID" value="KJX95747.1"/>
    <property type="molecule type" value="Genomic_DNA"/>
</dbReference>
<keyword evidence="5" id="KW-0677">Repeat</keyword>
<sequence>MTIVFGTLVSGFSDYFTPGSTTTEREFRHLVDRESLYLFLLFIGKFVLGYISSYAFRFSGIRISATIRLACLTALLDLPVCVVDQLQTGSATETLTNIANTIQVAVSDRLGSMFQGFALIITAYIVAFIYSWRLTLVSSSVLIFSAIVVVLNMTILHKQYTRVLEHTALASGLAGEALQGIRTIKSLGAEDEVRRRHSEFVDRAGEHGDKMSIWMAMQLWPVFFCSYANMALSFWAGMRFYSQGLISGIGDLVIVLFSVLLVTSGLGNIFTPLQSISRASSASVAVFKIIDSPKAKLGELLPVQVEAYRDIKFENVRFAYPNRPQAHVLNGINCTVRRGRTTAFVGQSGCGKSTLVALIEKWYSLSDINQAHAKDADCKDVEEKETSPNVGLWHDNTSPDEGDLAAHKDDERVVLQNSGRILIGEYNLDEINSKWWRSQLGLVQQEPVLFDGTIYENVAKGLTGSKWENDSREEKLRRVKEACSESFANEFILRLPQGYDTLVGQSGMKLSGGQRRRLAIARAIIKQPSLLILDEATSSIDVYSERIVARALERVSAGRTTIVGAVVEQGTHEELMGSKGGVYASLAKTSDPEIESISDRENGQATQPSSAGKIKDVVLVGSREHKSAEDTTVKTAKQVPSRSIGCVLFERKDVYPIYFLILVGAVGAGAAVAIQAWLLARVLSVFQHPDIAHQIREADFLSLMLFILAICVAVSYAIIGYFSNVASVRVSTANRKAYFFSIITKPIAWFEEGNHAFGTLAGELAGDPQNFQDLLGYSIVIPLIGIFTLIGCTIVSFAFGWKLSLVVIFASLPCILLAAFFRVRFEMTFEAMNAEVFADSSKFAAETIASFRTVVALTLEETTVARYRNLLDGHLHNAWKKSRFTTLIVALSDSLDLCSVALAFWYGGQLLAHREYQAYQFFVIYTALIQGAQGAGQFLATGLNFANATAAADRILTRREGSEQIRTNISSSRNESAVGCKVEFQDVSFKYPTRDVSVYKDLSFTIQPGEFIAFIGPSGCGKSTMVSLLNRFYDTQIGRILIDNQDITTIPLSQYRASCSLVTQEPTLFTGTIREYLILGLPRLCSTNVAGLY</sequence>
<name>A0A0F4GFI6_9PEZI</name>
<evidence type="ECO:0000256" key="9">
    <source>
        <dbReference type="ARBA" id="ARBA00023136"/>
    </source>
</evidence>
<feature type="transmembrane region" description="Helical" evidence="10">
    <location>
        <begin position="774"/>
        <end position="799"/>
    </location>
</feature>
<dbReference type="InterPro" id="IPR039421">
    <property type="entry name" value="Type_1_exporter"/>
</dbReference>
<dbReference type="InterPro" id="IPR027417">
    <property type="entry name" value="P-loop_NTPase"/>
</dbReference>
<feature type="transmembrane region" description="Helical" evidence="10">
    <location>
        <begin position="244"/>
        <end position="270"/>
    </location>
</feature>
<evidence type="ECO:0000256" key="10">
    <source>
        <dbReference type="SAM" id="Phobius"/>
    </source>
</evidence>
<dbReference type="OrthoDB" id="6500128at2759"/>
<feature type="domain" description="ABC transmembrane type-1" evidence="12">
    <location>
        <begin position="1"/>
        <end position="278"/>
    </location>
</feature>
<dbReference type="InterPro" id="IPR003593">
    <property type="entry name" value="AAA+_ATPase"/>
</dbReference>
<gene>
    <name evidence="13" type="ORF">TI39_contig1052g00005</name>
</gene>
<dbReference type="InterPro" id="IPR011527">
    <property type="entry name" value="ABC1_TM_dom"/>
</dbReference>
<evidence type="ECO:0000256" key="2">
    <source>
        <dbReference type="ARBA" id="ARBA00007577"/>
    </source>
</evidence>
<dbReference type="Pfam" id="PF00664">
    <property type="entry name" value="ABC_membrane"/>
    <property type="match status" value="2"/>
</dbReference>
<dbReference type="SUPFAM" id="SSF52540">
    <property type="entry name" value="P-loop containing nucleoside triphosphate hydrolases"/>
    <property type="match status" value="3"/>
</dbReference>
<feature type="transmembrane region" description="Helical" evidence="10">
    <location>
        <begin position="36"/>
        <end position="56"/>
    </location>
</feature>
<keyword evidence="8 10" id="KW-1133">Transmembrane helix</keyword>
<keyword evidence="7" id="KW-0067">ATP-binding</keyword>
<dbReference type="Proteomes" id="UP000033647">
    <property type="component" value="Unassembled WGS sequence"/>
</dbReference>
<dbReference type="GO" id="GO:0015421">
    <property type="term" value="F:ABC-type oligopeptide transporter activity"/>
    <property type="evidence" value="ECO:0007669"/>
    <property type="project" value="TreeGrafter"/>
</dbReference>
<evidence type="ECO:0000259" key="11">
    <source>
        <dbReference type="PROSITE" id="PS50893"/>
    </source>
</evidence>
<feature type="transmembrane region" description="Helical" evidence="10">
    <location>
        <begin position="884"/>
        <end position="906"/>
    </location>
</feature>
<dbReference type="GO" id="GO:0005524">
    <property type="term" value="F:ATP binding"/>
    <property type="evidence" value="ECO:0007669"/>
    <property type="project" value="UniProtKB-KW"/>
</dbReference>
<dbReference type="GO" id="GO:0016887">
    <property type="term" value="F:ATP hydrolysis activity"/>
    <property type="evidence" value="ECO:0007669"/>
    <property type="project" value="InterPro"/>
</dbReference>
<dbReference type="SUPFAM" id="SSF90123">
    <property type="entry name" value="ABC transporter transmembrane region"/>
    <property type="match status" value="2"/>
</dbReference>
<evidence type="ECO:0000256" key="6">
    <source>
        <dbReference type="ARBA" id="ARBA00022741"/>
    </source>
</evidence>
<dbReference type="InterPro" id="IPR003439">
    <property type="entry name" value="ABC_transporter-like_ATP-bd"/>
</dbReference>
<evidence type="ECO:0000256" key="4">
    <source>
        <dbReference type="ARBA" id="ARBA00022692"/>
    </source>
</evidence>
<dbReference type="GO" id="GO:0090374">
    <property type="term" value="P:oligopeptide export from mitochondrion"/>
    <property type="evidence" value="ECO:0007669"/>
    <property type="project" value="TreeGrafter"/>
</dbReference>
<dbReference type="PROSITE" id="PS50929">
    <property type="entry name" value="ABC_TM1F"/>
    <property type="match status" value="2"/>
</dbReference>
<organism evidence="13 14">
    <name type="scientific">Zymoseptoria brevis</name>
    <dbReference type="NCBI Taxonomy" id="1047168"/>
    <lineage>
        <taxon>Eukaryota</taxon>
        <taxon>Fungi</taxon>
        <taxon>Dikarya</taxon>
        <taxon>Ascomycota</taxon>
        <taxon>Pezizomycotina</taxon>
        <taxon>Dothideomycetes</taxon>
        <taxon>Dothideomycetidae</taxon>
        <taxon>Mycosphaerellales</taxon>
        <taxon>Mycosphaerellaceae</taxon>
        <taxon>Zymoseptoria</taxon>
    </lineage>
</organism>
<feature type="domain" description="ABC transporter" evidence="11">
    <location>
        <begin position="311"/>
        <end position="614"/>
    </location>
</feature>
<keyword evidence="9 10" id="KW-0472">Membrane</keyword>
<dbReference type="PROSITE" id="PS00211">
    <property type="entry name" value="ABC_TRANSPORTER_1"/>
    <property type="match status" value="1"/>
</dbReference>
<dbReference type="GO" id="GO:0005743">
    <property type="term" value="C:mitochondrial inner membrane"/>
    <property type="evidence" value="ECO:0007669"/>
    <property type="project" value="TreeGrafter"/>
</dbReference>
<evidence type="ECO:0000256" key="8">
    <source>
        <dbReference type="ARBA" id="ARBA00022989"/>
    </source>
</evidence>
<comment type="subcellular location">
    <subcellularLocation>
        <location evidence="1">Membrane</location>
        <topology evidence="1">Multi-pass membrane protein</topology>
    </subcellularLocation>
</comment>
<comment type="caution">
    <text evidence="13">The sequence shown here is derived from an EMBL/GenBank/DDBJ whole genome shotgun (WGS) entry which is preliminary data.</text>
</comment>
<evidence type="ECO:0000256" key="7">
    <source>
        <dbReference type="ARBA" id="ARBA00022840"/>
    </source>
</evidence>
<dbReference type="PANTHER" id="PTHR43394:SF11">
    <property type="entry name" value="ATP-BINDING CASSETTE TRANSPORTER"/>
    <property type="match status" value="1"/>
</dbReference>
<evidence type="ECO:0000313" key="13">
    <source>
        <dbReference type="EMBL" id="KJX95747.1"/>
    </source>
</evidence>
<feature type="domain" description="ABC transmembrane type-1" evidence="12">
    <location>
        <begin position="659"/>
        <end position="947"/>
    </location>
</feature>
<dbReference type="STRING" id="1047168.A0A0F4GFI6"/>
<dbReference type="Gene3D" id="3.40.50.300">
    <property type="entry name" value="P-loop containing nucleotide triphosphate hydrolases"/>
    <property type="match status" value="2"/>
</dbReference>
<feature type="transmembrane region" description="Helical" evidence="10">
    <location>
        <begin position="219"/>
        <end position="238"/>
    </location>
</feature>
<dbReference type="SMART" id="SM00382">
    <property type="entry name" value="AAA"/>
    <property type="match status" value="2"/>
</dbReference>
<dbReference type="CDD" id="cd18578">
    <property type="entry name" value="ABC_6TM_Pgp_ABCB1_D2_like"/>
    <property type="match status" value="1"/>
</dbReference>
<dbReference type="PANTHER" id="PTHR43394">
    <property type="entry name" value="ATP-DEPENDENT PERMEASE MDL1, MITOCHONDRIAL"/>
    <property type="match status" value="1"/>
</dbReference>
<keyword evidence="3" id="KW-0813">Transport</keyword>
<feature type="transmembrane region" description="Helical" evidence="10">
    <location>
        <begin position="700"/>
        <end position="722"/>
    </location>
</feature>
<proteinExistence type="inferred from homology"/>
<feature type="transmembrane region" description="Helical" evidence="10">
    <location>
        <begin position="110"/>
        <end position="130"/>
    </location>
</feature>
<reference evidence="13 14" key="1">
    <citation type="submission" date="2015-03" db="EMBL/GenBank/DDBJ databases">
        <title>RNA-seq based gene annotation and comparative genomics of four Zymoseptoria species reveal species-specific pathogenicity related genes and transposable element activity.</title>
        <authorList>
            <person name="Grandaubert J."/>
            <person name="Bhattacharyya A."/>
            <person name="Stukenbrock E.H."/>
        </authorList>
    </citation>
    <scope>NUCLEOTIDE SEQUENCE [LARGE SCALE GENOMIC DNA]</scope>
    <source>
        <strain evidence="13 14">Zb18110</strain>
    </source>
</reference>